<dbReference type="InterPro" id="IPR036390">
    <property type="entry name" value="WH_DNA-bd_sf"/>
</dbReference>
<dbReference type="GO" id="GO:0046686">
    <property type="term" value="P:response to cadmium ion"/>
    <property type="evidence" value="ECO:0007669"/>
    <property type="project" value="TreeGrafter"/>
</dbReference>
<comment type="caution">
    <text evidence="2">The sequence shown here is derived from an EMBL/GenBank/DDBJ whole genome shotgun (WGS) entry which is preliminary data.</text>
</comment>
<dbReference type="InterPro" id="IPR001845">
    <property type="entry name" value="HTH_ArsR_DNA-bd_dom"/>
</dbReference>
<accession>A0A212ADU4</accession>
<protein>
    <submittedName>
        <fullName evidence="2">Transcriptional regulator</fullName>
    </submittedName>
</protein>
<sequence length="221" mass="24360">MPEGPDIARTAALVADPARSAMLLGLMDGRALTAGELAEIAGVTKQTASSHLARLLDGDVLLVEAQGRHRYFRLAGTHVAALLEALMVFSSDAAPPMRTGPREPALRKARVCYDHLAGEMGVYLYDRMRTEGWLTPDLSVTERGWAKLAALGLSEGALPQSNRPLCRICLDWSQRRHHLAGRLGRAMLDRFITLSWARREPASRIISFSREGERGFMDWLA</sequence>
<dbReference type="Proteomes" id="UP000196878">
    <property type="component" value="Unassembled WGS sequence"/>
</dbReference>
<name>A0A212ADU4_9RHOB</name>
<evidence type="ECO:0000259" key="1">
    <source>
        <dbReference type="PROSITE" id="PS50987"/>
    </source>
</evidence>
<gene>
    <name evidence="2" type="ORF">CDV49_05845</name>
</gene>
<dbReference type="PANTHER" id="PTHR39168">
    <property type="entry name" value="TRANSCRIPTIONAL REGULATOR-RELATED"/>
    <property type="match status" value="1"/>
</dbReference>
<dbReference type="OrthoDB" id="9797716at2"/>
<dbReference type="AlphaFoldDB" id="A0A212ADU4"/>
<evidence type="ECO:0000313" key="2">
    <source>
        <dbReference type="EMBL" id="OWJ79400.1"/>
    </source>
</evidence>
<dbReference type="SUPFAM" id="SSF46785">
    <property type="entry name" value="Winged helix' DNA-binding domain"/>
    <property type="match status" value="1"/>
</dbReference>
<dbReference type="InterPro" id="IPR011991">
    <property type="entry name" value="ArsR-like_HTH"/>
</dbReference>
<dbReference type="CDD" id="cd00090">
    <property type="entry name" value="HTH_ARSR"/>
    <property type="match status" value="1"/>
</dbReference>
<reference evidence="2 3" key="1">
    <citation type="submission" date="2016-12" db="EMBL/GenBank/DDBJ databases">
        <title>Comparison of Traditional DNA-DNA Hybridization with In Silico Genomic Analysis.</title>
        <authorList>
            <person name="Nicholson A.C."/>
            <person name="Humrighouse B.W."/>
            <person name="Graziano J."/>
            <person name="Lasker B."/>
            <person name="Whitney A.M."/>
            <person name="Mcquiston J.R."/>
        </authorList>
    </citation>
    <scope>NUCLEOTIDE SEQUENCE [LARGE SCALE GENOMIC DNA]</scope>
    <source>
        <strain evidence="2 3">H2240</strain>
    </source>
</reference>
<evidence type="ECO:0000313" key="3">
    <source>
        <dbReference type="Proteomes" id="UP000196878"/>
    </source>
</evidence>
<dbReference type="GO" id="GO:0010288">
    <property type="term" value="P:response to lead ion"/>
    <property type="evidence" value="ECO:0007669"/>
    <property type="project" value="TreeGrafter"/>
</dbReference>
<dbReference type="Pfam" id="PF12840">
    <property type="entry name" value="HTH_20"/>
    <property type="match status" value="1"/>
</dbReference>
<dbReference type="EMBL" id="NIPW01000008">
    <property type="protein sequence ID" value="OWJ79400.1"/>
    <property type="molecule type" value="Genomic_DNA"/>
</dbReference>
<keyword evidence="3" id="KW-1185">Reference proteome</keyword>
<dbReference type="GO" id="GO:0003677">
    <property type="term" value="F:DNA binding"/>
    <property type="evidence" value="ECO:0007669"/>
    <property type="project" value="TreeGrafter"/>
</dbReference>
<dbReference type="SMART" id="SM00418">
    <property type="entry name" value="HTH_ARSR"/>
    <property type="match status" value="1"/>
</dbReference>
<dbReference type="InterPro" id="IPR036388">
    <property type="entry name" value="WH-like_DNA-bd_sf"/>
</dbReference>
<dbReference type="GO" id="GO:0003700">
    <property type="term" value="F:DNA-binding transcription factor activity"/>
    <property type="evidence" value="ECO:0007669"/>
    <property type="project" value="InterPro"/>
</dbReference>
<proteinExistence type="predicted"/>
<dbReference type="Gene3D" id="1.10.10.10">
    <property type="entry name" value="Winged helix-like DNA-binding domain superfamily/Winged helix DNA-binding domain"/>
    <property type="match status" value="1"/>
</dbReference>
<dbReference type="RefSeq" id="WP_088214628.1">
    <property type="nucleotide sequence ID" value="NZ_NIPW01000008.1"/>
</dbReference>
<dbReference type="GO" id="GO:0097063">
    <property type="term" value="F:cadmium ion sensor activity"/>
    <property type="evidence" value="ECO:0007669"/>
    <property type="project" value="TreeGrafter"/>
</dbReference>
<dbReference type="GO" id="GO:0032791">
    <property type="term" value="F:lead ion binding"/>
    <property type="evidence" value="ECO:0007669"/>
    <property type="project" value="TreeGrafter"/>
</dbReference>
<feature type="domain" description="HTH arsR-type" evidence="1">
    <location>
        <begin position="1"/>
        <end position="94"/>
    </location>
</feature>
<dbReference type="PANTHER" id="PTHR39168:SF1">
    <property type="entry name" value="TRANSCRIPTIONAL REGULATORY PROTEIN"/>
    <property type="match status" value="1"/>
</dbReference>
<dbReference type="InterPro" id="IPR052543">
    <property type="entry name" value="HTH_Metal-responsive_Reg"/>
</dbReference>
<dbReference type="PROSITE" id="PS50987">
    <property type="entry name" value="HTH_ARSR_2"/>
    <property type="match status" value="1"/>
</dbReference>
<organism evidence="2 3">
    <name type="scientific">Haematobacter genomosp. 1</name>
    <dbReference type="NCBI Taxonomy" id="366618"/>
    <lineage>
        <taxon>Bacteria</taxon>
        <taxon>Pseudomonadati</taxon>
        <taxon>Pseudomonadota</taxon>
        <taxon>Alphaproteobacteria</taxon>
        <taxon>Rhodobacterales</taxon>
        <taxon>Paracoccaceae</taxon>
        <taxon>Haematobacter</taxon>
    </lineage>
</organism>